<accession>A0A8E2ENH7</accession>
<evidence type="ECO:0000256" key="1">
    <source>
        <dbReference type="ARBA" id="ARBA00004123"/>
    </source>
</evidence>
<evidence type="ECO:0000313" key="5">
    <source>
        <dbReference type="Proteomes" id="UP000250140"/>
    </source>
</evidence>
<dbReference type="Proteomes" id="UP000250140">
    <property type="component" value="Unassembled WGS sequence"/>
</dbReference>
<comment type="subcellular location">
    <subcellularLocation>
        <location evidence="1">Nucleus</location>
    </subcellularLocation>
</comment>
<evidence type="ECO:0000259" key="3">
    <source>
        <dbReference type="Pfam" id="PF13934"/>
    </source>
</evidence>
<dbReference type="GO" id="GO:0005634">
    <property type="term" value="C:nucleus"/>
    <property type="evidence" value="ECO:0007669"/>
    <property type="project" value="UniProtKB-SubCell"/>
</dbReference>
<sequence length="327" mass="37642">MIEIKDFKQVFNLPPDHSYSEHLHNEIIKNRRILDNKLFFDRLVGVLQVKTSNLYPPRTINDLKELHKRIVSSPIALINKHCLLFYLLKDLTPSIHSENEIAATFARAVHLPNKFWTFLEGLWALDRLQFQTATEFLTHPSLLPTFPEEILDVLLKHAGAAGSGRGKDEALALAYYHTVQPPLKSEEVRERFFAYLADRSVTNAFYFARARPQDEQRRLLELLISQTLQSFSGEKRAERGVELVDLPLNVEEEEWLEEFLLEGKGRNLHGARDTVMMRRIATGKLKEAVRDGGVKGRKFDDVNWEVVKDGIGRGLGPRKEEETFVML</sequence>
<name>A0A8E2ENH7_9PEZI</name>
<dbReference type="InterPro" id="IPR052620">
    <property type="entry name" value="ELYS/MEL-28_NucAsmblyFactor"/>
</dbReference>
<reference evidence="4 5" key="1">
    <citation type="journal article" date="2016" name="Nat. Commun.">
        <title>Ectomycorrhizal ecology is imprinted in the genome of the dominant symbiotic fungus Cenococcum geophilum.</title>
        <authorList>
            <consortium name="DOE Joint Genome Institute"/>
            <person name="Peter M."/>
            <person name="Kohler A."/>
            <person name="Ohm R.A."/>
            <person name="Kuo A."/>
            <person name="Krutzmann J."/>
            <person name="Morin E."/>
            <person name="Arend M."/>
            <person name="Barry K.W."/>
            <person name="Binder M."/>
            <person name="Choi C."/>
            <person name="Clum A."/>
            <person name="Copeland A."/>
            <person name="Grisel N."/>
            <person name="Haridas S."/>
            <person name="Kipfer T."/>
            <person name="LaButti K."/>
            <person name="Lindquist E."/>
            <person name="Lipzen A."/>
            <person name="Maire R."/>
            <person name="Meier B."/>
            <person name="Mihaltcheva S."/>
            <person name="Molinier V."/>
            <person name="Murat C."/>
            <person name="Poggeler S."/>
            <person name="Quandt C.A."/>
            <person name="Sperisen C."/>
            <person name="Tritt A."/>
            <person name="Tisserant E."/>
            <person name="Crous P.W."/>
            <person name="Henrissat B."/>
            <person name="Nehls U."/>
            <person name="Egli S."/>
            <person name="Spatafora J.W."/>
            <person name="Grigoriev I.V."/>
            <person name="Martin F.M."/>
        </authorList>
    </citation>
    <scope>NUCLEOTIDE SEQUENCE [LARGE SCALE GENOMIC DNA]</scope>
    <source>
        <strain evidence="4 5">CBS 207.34</strain>
    </source>
</reference>
<protein>
    <recommendedName>
        <fullName evidence="3">ELYS-like domain-containing protein</fullName>
    </recommendedName>
</protein>
<dbReference type="EMBL" id="KV751034">
    <property type="protein sequence ID" value="OCL01914.1"/>
    <property type="molecule type" value="Genomic_DNA"/>
</dbReference>
<evidence type="ECO:0000313" key="4">
    <source>
        <dbReference type="EMBL" id="OCL01914.1"/>
    </source>
</evidence>
<dbReference type="AlphaFoldDB" id="A0A8E2ENH7"/>
<dbReference type="OrthoDB" id="20729at2759"/>
<keyword evidence="2" id="KW-0539">Nucleus</keyword>
<dbReference type="InterPro" id="IPR025151">
    <property type="entry name" value="ELYS_dom"/>
</dbReference>
<organism evidence="4 5">
    <name type="scientific">Glonium stellatum</name>
    <dbReference type="NCBI Taxonomy" id="574774"/>
    <lineage>
        <taxon>Eukaryota</taxon>
        <taxon>Fungi</taxon>
        <taxon>Dikarya</taxon>
        <taxon>Ascomycota</taxon>
        <taxon>Pezizomycotina</taxon>
        <taxon>Dothideomycetes</taxon>
        <taxon>Pleosporomycetidae</taxon>
        <taxon>Gloniales</taxon>
        <taxon>Gloniaceae</taxon>
        <taxon>Glonium</taxon>
    </lineage>
</organism>
<evidence type="ECO:0000256" key="2">
    <source>
        <dbReference type="ARBA" id="ARBA00023242"/>
    </source>
</evidence>
<gene>
    <name evidence="4" type="ORF">AOQ84DRAFT_369692</name>
</gene>
<feature type="domain" description="ELYS-like" evidence="3">
    <location>
        <begin position="37"/>
        <end position="263"/>
    </location>
</feature>
<dbReference type="Pfam" id="PF13934">
    <property type="entry name" value="ELYS"/>
    <property type="match status" value="1"/>
</dbReference>
<proteinExistence type="predicted"/>
<keyword evidence="5" id="KW-1185">Reference proteome</keyword>
<dbReference type="PANTHER" id="PTHR21583:SF8">
    <property type="entry name" value="PROTEIN ELYS"/>
    <property type="match status" value="1"/>
</dbReference>
<dbReference type="PANTHER" id="PTHR21583">
    <property type="entry name" value="ELYS PROTEIN"/>
    <property type="match status" value="1"/>
</dbReference>